<evidence type="ECO:0000313" key="2">
    <source>
        <dbReference type="Proteomes" id="UP000022082"/>
    </source>
</evidence>
<dbReference type="AlphaFoldDB" id="A0A015Z8N1"/>
<sequence>MMFSFFEYLPMQYRQATEREWQIRKMIWSFKDGKAYLNIAWMIANKLHQVFGDDVKNIVFACVPASSADKNELRYKGFASAVCKFSGAINAYEHIRVSGDRLAIHEKFDSKSLQKVQVIEFDKDFFRGKKILVFDDILTKGFSYARFACQLEKIGGEVLGGFFLGKTVVRML</sequence>
<accession>A0A015Z8N1</accession>
<dbReference type="Gene3D" id="3.40.50.2020">
    <property type="match status" value="1"/>
</dbReference>
<dbReference type="CDD" id="cd06223">
    <property type="entry name" value="PRTases_typeI"/>
    <property type="match status" value="1"/>
</dbReference>
<gene>
    <name evidence="1" type="ORF">M136_5011</name>
</gene>
<dbReference type="InterPro" id="IPR029057">
    <property type="entry name" value="PRTase-like"/>
</dbReference>
<dbReference type="InterPro" id="IPR000836">
    <property type="entry name" value="PRTase_dom"/>
</dbReference>
<keyword evidence="1" id="KW-0808">Transferase</keyword>
<keyword evidence="1" id="KW-0418">Kinase</keyword>
<reference evidence="1 2" key="1">
    <citation type="submission" date="2014-02" db="EMBL/GenBank/DDBJ databases">
        <authorList>
            <person name="Sears C."/>
            <person name="Carroll K."/>
            <person name="Sack B.R."/>
            <person name="Qadri F."/>
            <person name="Myers L.L."/>
            <person name="Chung G.-T."/>
            <person name="Escheverria P."/>
            <person name="Fraser C.M."/>
            <person name="Sadzewicz L."/>
            <person name="Shefchek K.A."/>
            <person name="Tallon L."/>
            <person name="Das S.P."/>
            <person name="Daugherty S."/>
            <person name="Mongodin E.F."/>
        </authorList>
    </citation>
    <scope>NUCLEOTIDE SEQUENCE [LARGE SCALE GENOMIC DNA]</scope>
    <source>
        <strain evidence="1 2">S36L11</strain>
    </source>
</reference>
<dbReference type="PATRIC" id="fig|1339327.3.peg.271"/>
<dbReference type="GO" id="GO:0016301">
    <property type="term" value="F:kinase activity"/>
    <property type="evidence" value="ECO:0007669"/>
    <property type="project" value="UniProtKB-KW"/>
</dbReference>
<comment type="caution">
    <text evidence="1">The sequence shown here is derived from an EMBL/GenBank/DDBJ whole genome shotgun (WGS) entry which is preliminary data.</text>
</comment>
<proteinExistence type="predicted"/>
<dbReference type="SUPFAM" id="SSF53271">
    <property type="entry name" value="PRTase-like"/>
    <property type="match status" value="1"/>
</dbReference>
<dbReference type="EMBL" id="JGDJ01000062">
    <property type="protein sequence ID" value="EXZ31209.1"/>
    <property type="molecule type" value="Genomic_DNA"/>
</dbReference>
<protein>
    <submittedName>
        <fullName evidence="1">Putative ribose phosphate pyrophosphokinase</fullName>
    </submittedName>
</protein>
<organism evidence="1 2">
    <name type="scientific">Bacteroides fragilis str. S36L11</name>
    <dbReference type="NCBI Taxonomy" id="1339327"/>
    <lineage>
        <taxon>Bacteria</taxon>
        <taxon>Pseudomonadati</taxon>
        <taxon>Bacteroidota</taxon>
        <taxon>Bacteroidia</taxon>
        <taxon>Bacteroidales</taxon>
        <taxon>Bacteroidaceae</taxon>
        <taxon>Bacteroides</taxon>
    </lineage>
</organism>
<dbReference type="Proteomes" id="UP000022082">
    <property type="component" value="Unassembled WGS sequence"/>
</dbReference>
<name>A0A015Z8N1_BACFG</name>
<evidence type="ECO:0000313" key="1">
    <source>
        <dbReference type="EMBL" id="EXZ31209.1"/>
    </source>
</evidence>